<evidence type="ECO:0000313" key="3">
    <source>
        <dbReference type="EMBL" id="RXH77336.1"/>
    </source>
</evidence>
<dbReference type="Gene3D" id="1.20.1280.50">
    <property type="match status" value="1"/>
</dbReference>
<keyword evidence="1" id="KW-0472">Membrane</keyword>
<protein>
    <recommendedName>
        <fullName evidence="2">F-box domain-containing protein</fullName>
    </recommendedName>
</protein>
<dbReference type="InterPro" id="IPR036047">
    <property type="entry name" value="F-box-like_dom_sf"/>
</dbReference>
<dbReference type="PROSITE" id="PS50181">
    <property type="entry name" value="FBOX"/>
    <property type="match status" value="1"/>
</dbReference>
<dbReference type="CDD" id="cd22157">
    <property type="entry name" value="F-box_AtFBW1-like"/>
    <property type="match status" value="1"/>
</dbReference>
<reference evidence="3 4" key="1">
    <citation type="submission" date="2018-10" db="EMBL/GenBank/DDBJ databases">
        <title>A high-quality apple genome assembly.</title>
        <authorList>
            <person name="Hu J."/>
        </authorList>
    </citation>
    <scope>NUCLEOTIDE SEQUENCE [LARGE SCALE GENOMIC DNA]</scope>
    <source>
        <strain evidence="4">cv. HFTH1</strain>
        <tissue evidence="3">Young leaf</tissue>
    </source>
</reference>
<accession>A0A498I159</accession>
<evidence type="ECO:0000259" key="2">
    <source>
        <dbReference type="PROSITE" id="PS50181"/>
    </source>
</evidence>
<dbReference type="SMART" id="SM00256">
    <property type="entry name" value="FBOX"/>
    <property type="match status" value="1"/>
</dbReference>
<dbReference type="InterPro" id="IPR001810">
    <property type="entry name" value="F-box_dom"/>
</dbReference>
<gene>
    <name evidence="3" type="ORF">DVH24_023610</name>
</gene>
<evidence type="ECO:0000256" key="1">
    <source>
        <dbReference type="SAM" id="Phobius"/>
    </source>
</evidence>
<dbReference type="Proteomes" id="UP000290289">
    <property type="component" value="Chromosome 14"/>
</dbReference>
<dbReference type="PANTHER" id="PTHR31111">
    <property type="entry name" value="BNAA05G37150D PROTEIN-RELATED"/>
    <property type="match status" value="1"/>
</dbReference>
<keyword evidence="4" id="KW-1185">Reference proteome</keyword>
<sequence>MVTGSVKSEWESADLHQNMWTRKPSYTNPRPCYHLLAYKHGCNGQKSLKVHPGQKNKLSDSQNKDTQMNEQSSSLELPYVPFDIINEILSWLPVESLLRFKCVCKRLFLLIDQDNEFIAQQTVRGSYPMLRVWYYCALKKNYFYYAVRISSFLLFHLFFIPIFYKTTSIPNQEETTCLAAALSDENFTFEAICYGLCLETRVGHPQVARIRNPATRQVLCLPDAHKDTYDLSFDLNSSSGECKDVCTYIIEKQNYFGTGVGFEVLTVGKDEQWRLLKNSKQNLPEQGDEGLMLELRFVHQSDEAIHDNVLSVLVLEDYKQQIWSENKIIIPLKFLKDDSHLEDKIILSCIWFNKIRFYNSEGKQCFWYDMDTENTDVVELSWDVKSLASWKPNLVNIIRE</sequence>
<dbReference type="SUPFAM" id="SSF81383">
    <property type="entry name" value="F-box domain"/>
    <property type="match status" value="1"/>
</dbReference>
<dbReference type="Pfam" id="PF00646">
    <property type="entry name" value="F-box"/>
    <property type="match status" value="1"/>
</dbReference>
<name>A0A498I159_MALDO</name>
<comment type="caution">
    <text evidence="3">The sequence shown here is derived from an EMBL/GenBank/DDBJ whole genome shotgun (WGS) entry which is preliminary data.</text>
</comment>
<dbReference type="PANTHER" id="PTHR31111:SF125">
    <property type="entry name" value="F-BOX PROTEIN CPR30-LIKE"/>
    <property type="match status" value="1"/>
</dbReference>
<dbReference type="EMBL" id="RDQH01000340">
    <property type="protein sequence ID" value="RXH77336.1"/>
    <property type="molecule type" value="Genomic_DNA"/>
</dbReference>
<feature type="domain" description="F-box" evidence="2">
    <location>
        <begin position="74"/>
        <end position="120"/>
    </location>
</feature>
<evidence type="ECO:0000313" key="4">
    <source>
        <dbReference type="Proteomes" id="UP000290289"/>
    </source>
</evidence>
<keyword evidence="1" id="KW-0812">Transmembrane</keyword>
<keyword evidence="1" id="KW-1133">Transmembrane helix</keyword>
<feature type="transmembrane region" description="Helical" evidence="1">
    <location>
        <begin position="142"/>
        <end position="164"/>
    </location>
</feature>
<proteinExistence type="predicted"/>
<dbReference type="AlphaFoldDB" id="A0A498I159"/>
<organism evidence="3 4">
    <name type="scientific">Malus domestica</name>
    <name type="common">Apple</name>
    <name type="synonym">Pyrus malus</name>
    <dbReference type="NCBI Taxonomy" id="3750"/>
    <lineage>
        <taxon>Eukaryota</taxon>
        <taxon>Viridiplantae</taxon>
        <taxon>Streptophyta</taxon>
        <taxon>Embryophyta</taxon>
        <taxon>Tracheophyta</taxon>
        <taxon>Spermatophyta</taxon>
        <taxon>Magnoliopsida</taxon>
        <taxon>eudicotyledons</taxon>
        <taxon>Gunneridae</taxon>
        <taxon>Pentapetalae</taxon>
        <taxon>rosids</taxon>
        <taxon>fabids</taxon>
        <taxon>Rosales</taxon>
        <taxon>Rosaceae</taxon>
        <taxon>Amygdaloideae</taxon>
        <taxon>Maleae</taxon>
        <taxon>Malus</taxon>
    </lineage>
</organism>